<gene>
    <name evidence="1" type="ORF">SAMN05892877_10947</name>
</gene>
<protein>
    <submittedName>
        <fullName evidence="1">Uncharacterized protein</fullName>
    </submittedName>
</protein>
<name>A0A285UIL8_9HYPH</name>
<dbReference type="OrthoDB" id="7916629at2"/>
<dbReference type="Proteomes" id="UP000219167">
    <property type="component" value="Unassembled WGS sequence"/>
</dbReference>
<keyword evidence="2" id="KW-1185">Reference proteome</keyword>
<reference evidence="1 2" key="1">
    <citation type="submission" date="2017-08" db="EMBL/GenBank/DDBJ databases">
        <authorList>
            <person name="de Groot N.N."/>
        </authorList>
    </citation>
    <scope>NUCLEOTIDE SEQUENCE [LARGE SCALE GENOMIC DNA]</scope>
    <source>
        <strain evidence="1 2">JC85</strain>
    </source>
</reference>
<dbReference type="EMBL" id="OBQD01000009">
    <property type="protein sequence ID" value="SOC41652.1"/>
    <property type="molecule type" value="Genomic_DNA"/>
</dbReference>
<accession>A0A285UIL8</accession>
<dbReference type="AlphaFoldDB" id="A0A285UIL8"/>
<evidence type="ECO:0000313" key="2">
    <source>
        <dbReference type="Proteomes" id="UP000219167"/>
    </source>
</evidence>
<dbReference type="RefSeq" id="WP_097140619.1">
    <property type="nucleotide sequence ID" value="NZ_OBQD01000009.1"/>
</dbReference>
<organism evidence="1 2">
    <name type="scientific">Rhizobium subbaraonis</name>
    <dbReference type="NCBI Taxonomy" id="908946"/>
    <lineage>
        <taxon>Bacteria</taxon>
        <taxon>Pseudomonadati</taxon>
        <taxon>Pseudomonadota</taxon>
        <taxon>Alphaproteobacteria</taxon>
        <taxon>Hyphomicrobiales</taxon>
        <taxon>Rhizobiaceae</taxon>
        <taxon>Rhizobium/Agrobacterium group</taxon>
        <taxon>Rhizobium</taxon>
    </lineage>
</organism>
<sequence length="72" mass="7851">MEKQVIEIGGEAVGVVVPDHDRLKFVAVKYHVWDLDSKRFDSADEVRAAIRKLMNDPSAAAPRGSMQGLSAA</sequence>
<evidence type="ECO:0000313" key="1">
    <source>
        <dbReference type="EMBL" id="SOC41652.1"/>
    </source>
</evidence>
<proteinExistence type="predicted"/>